<dbReference type="Gene3D" id="3.40.50.300">
    <property type="entry name" value="P-loop containing nucleotide triphosphate hydrolases"/>
    <property type="match status" value="1"/>
</dbReference>
<protein>
    <recommendedName>
        <fullName evidence="2">TraD/TraG TraM recognition site domain-containing protein</fullName>
    </recommendedName>
</protein>
<sequence length="211" mass="24325">MRGQTLFIFGAALVTKLWFHIASRARGERVPLMLIMDGFQNFAGLETLGVMLAEERKYKIQLVLAHQHLSQLKEREVAPEDVLSNTMTKVAFRTLGKESKILAKNLEPSREKELMSDLTSLPDGQAIVKLRARFAEEPAKPFKVSTLPPPEKEFFDLEKLINRAKERYSLREEEKPETEKEEKELEPGLEKLLKAVQRLGNEGKRRRRQRS</sequence>
<dbReference type="CDD" id="cd01127">
    <property type="entry name" value="TrwB_TraG_TraD_VirD4"/>
    <property type="match status" value="1"/>
</dbReference>
<reference evidence="3 4" key="1">
    <citation type="journal article" date="2016" name="Sci. Rep.">
        <title>Metabolic traits of an uncultured archaeal lineage -MSBL1- from brine pools of the Red Sea.</title>
        <authorList>
            <person name="Mwirichia R."/>
            <person name="Alam I."/>
            <person name="Rashid M."/>
            <person name="Vinu M."/>
            <person name="Ba-Alawi W."/>
            <person name="Anthony Kamau A."/>
            <person name="Kamanda Ngugi D."/>
            <person name="Goker M."/>
            <person name="Klenk H.P."/>
            <person name="Bajic V."/>
            <person name="Stingl U."/>
        </authorList>
    </citation>
    <scope>NUCLEOTIDE SEQUENCE [LARGE SCALE GENOMIC DNA]</scope>
    <source>
        <strain evidence="3">SCGC-AAA261D19</strain>
    </source>
</reference>
<accession>A0A133V854</accession>
<evidence type="ECO:0000313" key="3">
    <source>
        <dbReference type="EMBL" id="KXB02631.1"/>
    </source>
</evidence>
<dbReference type="SUPFAM" id="SSF52540">
    <property type="entry name" value="P-loop containing nucleoside triphosphate hydrolases"/>
    <property type="match status" value="1"/>
</dbReference>
<evidence type="ECO:0000259" key="2">
    <source>
        <dbReference type="Pfam" id="PF12696"/>
    </source>
</evidence>
<feature type="region of interest" description="Disordered" evidence="1">
    <location>
        <begin position="168"/>
        <end position="189"/>
    </location>
</feature>
<proteinExistence type="predicted"/>
<gene>
    <name evidence="3" type="ORF">AKJ43_01290</name>
</gene>
<feature type="domain" description="TraD/TraG TraM recognition site" evidence="2">
    <location>
        <begin position="31"/>
        <end position="95"/>
    </location>
</feature>
<comment type="caution">
    <text evidence="3">The sequence shown here is derived from an EMBL/GenBank/DDBJ whole genome shotgun (WGS) entry which is preliminary data.</text>
</comment>
<dbReference type="InterPro" id="IPR032689">
    <property type="entry name" value="TraG-D_C"/>
</dbReference>
<evidence type="ECO:0000313" key="4">
    <source>
        <dbReference type="Proteomes" id="UP000070400"/>
    </source>
</evidence>
<name>A0A133V854_9EURY</name>
<dbReference type="AlphaFoldDB" id="A0A133V854"/>
<dbReference type="InterPro" id="IPR027417">
    <property type="entry name" value="P-loop_NTPase"/>
</dbReference>
<dbReference type="EMBL" id="LHXX01000010">
    <property type="protein sequence ID" value="KXB02631.1"/>
    <property type="molecule type" value="Genomic_DNA"/>
</dbReference>
<dbReference type="Proteomes" id="UP000070400">
    <property type="component" value="Unassembled WGS sequence"/>
</dbReference>
<evidence type="ECO:0000256" key="1">
    <source>
        <dbReference type="SAM" id="MobiDB-lite"/>
    </source>
</evidence>
<organism evidence="3 4">
    <name type="scientific">candidate division MSBL1 archaeon SCGC-AAA261D19</name>
    <dbReference type="NCBI Taxonomy" id="1698273"/>
    <lineage>
        <taxon>Archaea</taxon>
        <taxon>Methanobacteriati</taxon>
        <taxon>Methanobacteriota</taxon>
        <taxon>candidate division MSBL1</taxon>
    </lineage>
</organism>
<keyword evidence="4" id="KW-1185">Reference proteome</keyword>
<dbReference type="Pfam" id="PF12696">
    <property type="entry name" value="TraG-D_C"/>
    <property type="match status" value="1"/>
</dbReference>